<evidence type="ECO:0000313" key="11">
    <source>
        <dbReference type="RefSeq" id="XP_071908433.1"/>
    </source>
</evidence>
<dbReference type="InterPro" id="IPR011527">
    <property type="entry name" value="ABC1_TM_dom"/>
</dbReference>
<dbReference type="PANTHER" id="PTHR24221:SF630">
    <property type="entry name" value="ABC TRANSPORTER B FAMILY MEMBER 29, CHLOROPLASTIC"/>
    <property type="match status" value="1"/>
</dbReference>
<dbReference type="RefSeq" id="XP_071908433.1">
    <property type="nucleotide sequence ID" value="XM_072052332.1"/>
</dbReference>
<evidence type="ECO:0000313" key="10">
    <source>
        <dbReference type="Proteomes" id="UP001652660"/>
    </source>
</evidence>
<organism evidence="10 11">
    <name type="scientific">Coffea arabica</name>
    <name type="common">Arabian coffee</name>
    <dbReference type="NCBI Taxonomy" id="13443"/>
    <lineage>
        <taxon>Eukaryota</taxon>
        <taxon>Viridiplantae</taxon>
        <taxon>Streptophyta</taxon>
        <taxon>Embryophyta</taxon>
        <taxon>Tracheophyta</taxon>
        <taxon>Spermatophyta</taxon>
        <taxon>Magnoliopsida</taxon>
        <taxon>eudicotyledons</taxon>
        <taxon>Gunneridae</taxon>
        <taxon>Pentapetalae</taxon>
        <taxon>asterids</taxon>
        <taxon>lamiids</taxon>
        <taxon>Gentianales</taxon>
        <taxon>Rubiaceae</taxon>
        <taxon>Ixoroideae</taxon>
        <taxon>Gardenieae complex</taxon>
        <taxon>Bertiereae - Coffeeae clade</taxon>
        <taxon>Coffeeae</taxon>
        <taxon>Coffea</taxon>
    </lineage>
</organism>
<dbReference type="PROSITE" id="PS50893">
    <property type="entry name" value="ABC_TRANSPORTER_2"/>
    <property type="match status" value="1"/>
</dbReference>
<feature type="transmembrane region" description="Helical" evidence="7">
    <location>
        <begin position="332"/>
        <end position="351"/>
    </location>
</feature>
<comment type="subcellular location">
    <subcellularLocation>
        <location evidence="1">Membrane</location>
        <topology evidence="1">Multi-pass membrane protein</topology>
    </subcellularLocation>
</comment>
<keyword evidence="10" id="KW-1185">Reference proteome</keyword>
<keyword evidence="4" id="KW-0067">ATP-binding</keyword>
<feature type="domain" description="ABC transporter" evidence="8">
    <location>
        <begin position="421"/>
        <end position="668"/>
    </location>
</feature>
<dbReference type="InterPro" id="IPR027417">
    <property type="entry name" value="P-loop_NTPase"/>
</dbReference>
<keyword evidence="3" id="KW-0547">Nucleotide-binding</keyword>
<name>A0ABM4UMB8_COFAR</name>
<feature type="domain" description="ABC transmembrane type-1" evidence="9">
    <location>
        <begin position="79"/>
        <end position="387"/>
    </location>
</feature>
<dbReference type="Proteomes" id="UP001652660">
    <property type="component" value="Chromosome 6c"/>
</dbReference>
<dbReference type="SUPFAM" id="SSF52540">
    <property type="entry name" value="P-loop containing nucleoside triphosphate hydrolases"/>
    <property type="match status" value="1"/>
</dbReference>
<dbReference type="PROSITE" id="PS50929">
    <property type="entry name" value="ABC_TM1F"/>
    <property type="match status" value="1"/>
</dbReference>
<dbReference type="Gene3D" id="3.40.50.300">
    <property type="entry name" value="P-loop containing nucleotide triphosphate hydrolases"/>
    <property type="match status" value="1"/>
</dbReference>
<evidence type="ECO:0000256" key="1">
    <source>
        <dbReference type="ARBA" id="ARBA00004141"/>
    </source>
</evidence>
<protein>
    <submittedName>
        <fullName evidence="11">ABC transporter B family member 29, chloroplastic-like isoform X1</fullName>
    </submittedName>
</protein>
<dbReference type="PANTHER" id="PTHR24221">
    <property type="entry name" value="ATP-BINDING CASSETTE SUB-FAMILY B"/>
    <property type="match status" value="1"/>
</dbReference>
<evidence type="ECO:0000259" key="8">
    <source>
        <dbReference type="PROSITE" id="PS50893"/>
    </source>
</evidence>
<dbReference type="Pfam" id="PF00664">
    <property type="entry name" value="ABC_membrane"/>
    <property type="match status" value="1"/>
</dbReference>
<dbReference type="GeneID" id="113691719"/>
<keyword evidence="5 7" id="KW-1133">Transmembrane helix</keyword>
<dbReference type="PROSITE" id="PS00211">
    <property type="entry name" value="ABC_TRANSPORTER_1"/>
    <property type="match status" value="1"/>
</dbReference>
<proteinExistence type="predicted"/>
<evidence type="ECO:0000256" key="6">
    <source>
        <dbReference type="ARBA" id="ARBA00023136"/>
    </source>
</evidence>
<evidence type="ECO:0000256" key="5">
    <source>
        <dbReference type="ARBA" id="ARBA00022989"/>
    </source>
</evidence>
<sequence length="669" mass="73778">MALLFQLTPPVYDSYSPSLHHFQLCRHRLSKRHRCIIPSCLKSSTPGANLNSTPHTLARLYPLTPYLQAQWQPVLYGWLCGAISVYSLSQIVPKVGRLSAVLTTLDAVTLRDQGLILGVLVLVRIISSYLQQAFLWDAALNCVYNIRVSVYRRVLERDLGFFEGKNGVSAGDIAYRITAESADVADTIYSFLNTIVPSTLQLLTMGTQMLVISPVLSLISALTIVPSTLQLLTMGTQMLVISPVLSLISALVIPVMALMVGCLGENLREISNRAHLSVASLSAYLNEVLPSILFVKANNAELCENVRFQLLASTDCSACLDKKKMKALIPHIIQIFYFGLLFTICAGSVVASRDSLDCSAIVSFITSLYLLIEPIQGVGKAYNELKQGEPAVERLFTLTSFIPQVIEQPDSVELDQVLGEVKFSGVSFRYEDSTQFVLNGVDFRIKAGEIVALVGPSGGGKTTVAKLLLRLYDPVCGVILMDGHDIRNIRLENLRRHVGLVSQDVTLFSGTIAENIGYRDLMADIDMERVEFAARIANADEFIETLPDRYQTNIGPRGSSLSGGQKQRLAIARVLYQNPSILILDEATSALDSRSELQVRRALERLMQNRTVLMYVYECLQVLVIAHRLETVLMAQRILLLDDGKLQELSRSSLIDAQHTSLASLALVI</sequence>
<evidence type="ECO:0000256" key="2">
    <source>
        <dbReference type="ARBA" id="ARBA00022692"/>
    </source>
</evidence>
<feature type="transmembrane region" description="Helical" evidence="7">
    <location>
        <begin position="210"/>
        <end position="232"/>
    </location>
</feature>
<keyword evidence="2 7" id="KW-0812">Transmembrane</keyword>
<evidence type="ECO:0000256" key="4">
    <source>
        <dbReference type="ARBA" id="ARBA00022840"/>
    </source>
</evidence>
<feature type="transmembrane region" description="Helical" evidence="7">
    <location>
        <begin position="238"/>
        <end position="263"/>
    </location>
</feature>
<dbReference type="InterPro" id="IPR036640">
    <property type="entry name" value="ABC1_TM_sf"/>
</dbReference>
<keyword evidence="6 7" id="KW-0472">Membrane</keyword>
<dbReference type="InterPro" id="IPR017871">
    <property type="entry name" value="ABC_transporter-like_CS"/>
</dbReference>
<dbReference type="Pfam" id="PF00005">
    <property type="entry name" value="ABC_tran"/>
    <property type="match status" value="1"/>
</dbReference>
<evidence type="ECO:0000259" key="9">
    <source>
        <dbReference type="PROSITE" id="PS50929"/>
    </source>
</evidence>
<dbReference type="InterPro" id="IPR039421">
    <property type="entry name" value="Type_1_exporter"/>
</dbReference>
<dbReference type="Gene3D" id="1.20.1560.10">
    <property type="entry name" value="ABC transporter type 1, transmembrane domain"/>
    <property type="match status" value="2"/>
</dbReference>
<dbReference type="CDD" id="cd07346">
    <property type="entry name" value="ABC_6TM_exporters"/>
    <property type="match status" value="1"/>
</dbReference>
<dbReference type="SUPFAM" id="SSF90123">
    <property type="entry name" value="ABC transporter transmembrane region"/>
    <property type="match status" value="2"/>
</dbReference>
<dbReference type="SMART" id="SM00382">
    <property type="entry name" value="AAA"/>
    <property type="match status" value="1"/>
</dbReference>
<evidence type="ECO:0000256" key="7">
    <source>
        <dbReference type="SAM" id="Phobius"/>
    </source>
</evidence>
<accession>A0ABM4UMB8</accession>
<evidence type="ECO:0000256" key="3">
    <source>
        <dbReference type="ARBA" id="ARBA00022741"/>
    </source>
</evidence>
<dbReference type="InterPro" id="IPR003439">
    <property type="entry name" value="ABC_transporter-like_ATP-bd"/>
</dbReference>
<gene>
    <name evidence="11" type="primary">LOC113691719</name>
</gene>
<reference evidence="11" key="1">
    <citation type="submission" date="2025-08" db="UniProtKB">
        <authorList>
            <consortium name="RefSeq"/>
        </authorList>
    </citation>
    <scope>IDENTIFICATION</scope>
    <source>
        <tissue evidence="11">Leaves</tissue>
    </source>
</reference>
<dbReference type="InterPro" id="IPR003593">
    <property type="entry name" value="AAA+_ATPase"/>
</dbReference>